<dbReference type="NCBIfam" id="TIGR03696">
    <property type="entry name" value="Rhs_assc_core"/>
    <property type="match status" value="1"/>
</dbReference>
<dbReference type="AlphaFoldDB" id="A0A5T2GQL6"/>
<evidence type="ECO:0000259" key="2">
    <source>
        <dbReference type="Pfam" id="PF03527"/>
    </source>
</evidence>
<evidence type="ECO:0000313" key="4">
    <source>
        <dbReference type="EMBL" id="EAM2577507.1"/>
    </source>
</evidence>
<feature type="domain" description="Bacterial EndoU nuclease" evidence="3">
    <location>
        <begin position="198"/>
        <end position="280"/>
    </location>
</feature>
<dbReference type="PANTHER" id="PTHR32305">
    <property type="match status" value="1"/>
</dbReference>
<dbReference type="InterPro" id="IPR050708">
    <property type="entry name" value="T6SS_VgrG/RHS"/>
</dbReference>
<dbReference type="Gene3D" id="2.180.10.10">
    <property type="entry name" value="RHS repeat-associated core"/>
    <property type="match status" value="1"/>
</dbReference>
<comment type="caution">
    <text evidence="4">The sequence shown here is derived from an EMBL/GenBank/DDBJ whole genome shotgun (WGS) entry which is preliminary data.</text>
</comment>
<dbReference type="InterPro" id="IPR001826">
    <property type="entry name" value="RHS"/>
</dbReference>
<protein>
    <submittedName>
        <fullName evidence="4">Type IV secretion protein Rhs</fullName>
    </submittedName>
</protein>
<reference evidence="4" key="1">
    <citation type="submission" date="2019-01" db="EMBL/GenBank/DDBJ databases">
        <authorList>
            <consortium name="PulseNet: The National Subtyping Network for Foodborne Disease Surveillance"/>
            <person name="Tarr C.L."/>
            <person name="Trees E."/>
            <person name="Katz L.S."/>
            <person name="Carleton-Romer H.A."/>
            <person name="Stroika S."/>
            <person name="Kucerova Z."/>
            <person name="Roache K.F."/>
            <person name="Sabol A.L."/>
            <person name="Besser J."/>
            <person name="Gerner-Smidt P."/>
        </authorList>
    </citation>
    <scope>NUCLEOTIDE SEQUENCE</scope>
    <source>
        <strain evidence="4">PNUSAS062449</strain>
    </source>
</reference>
<dbReference type="PANTHER" id="PTHR32305:SF15">
    <property type="entry name" value="PROTEIN RHSA-RELATED"/>
    <property type="match status" value="1"/>
</dbReference>
<proteinExistence type="inferred from homology"/>
<gene>
    <name evidence="4" type="ORF">EOJ18_03045</name>
</gene>
<evidence type="ECO:0000256" key="1">
    <source>
        <dbReference type="ARBA" id="ARBA00009455"/>
    </source>
</evidence>
<sequence>VYDAPGRRVEKHELDAEGKPYNRTTFLWDGMRLAQECRLGRSSSLYIYSDQGSHEPLARVDRAAPGEADEVLYYHTDVNGAPEEMTDGGGNIVWEAGYQVWGNLTHEKETRPVQQNLRFQGQYLDRETGLHYNLYRFYDPDIGKFISGDPIGLAGGINLYQYAPNPLSWIDPLGLFGCGPKAQQHILHGDGPGSGGHMWPGQPGKTTFPQSWDAKKIISEVDDIVNSPSTKWYAQQGTGGALTKAGKAANWVAWEVRDGVQIRVVFQPAKGRIVTAFPDSGPIPPLPGAK</sequence>
<comment type="similarity">
    <text evidence="1">Belongs to the RHS family.</text>
</comment>
<name>A0A5T2GQL6_SALER</name>
<dbReference type="InterPro" id="IPR029501">
    <property type="entry name" value="EndoU_bac"/>
</dbReference>
<evidence type="ECO:0000259" key="3">
    <source>
        <dbReference type="Pfam" id="PF14436"/>
    </source>
</evidence>
<feature type="domain" description="RHS protein conserved region" evidence="2">
    <location>
        <begin position="72"/>
        <end position="107"/>
    </location>
</feature>
<dbReference type="Pfam" id="PF14436">
    <property type="entry name" value="EndoU_bacteria"/>
    <property type="match status" value="1"/>
</dbReference>
<organism evidence="4">
    <name type="scientific">Salmonella enterica</name>
    <name type="common">Salmonella choleraesuis</name>
    <dbReference type="NCBI Taxonomy" id="28901"/>
    <lineage>
        <taxon>Bacteria</taxon>
        <taxon>Pseudomonadati</taxon>
        <taxon>Pseudomonadota</taxon>
        <taxon>Gammaproteobacteria</taxon>
        <taxon>Enterobacterales</taxon>
        <taxon>Enterobacteriaceae</taxon>
        <taxon>Salmonella</taxon>
    </lineage>
</organism>
<dbReference type="GO" id="GO:0004519">
    <property type="term" value="F:endonuclease activity"/>
    <property type="evidence" value="ECO:0007669"/>
    <property type="project" value="InterPro"/>
</dbReference>
<feature type="non-terminal residue" evidence="4">
    <location>
        <position position="1"/>
    </location>
</feature>
<dbReference type="Pfam" id="PF03527">
    <property type="entry name" value="RHS"/>
    <property type="match status" value="1"/>
</dbReference>
<dbReference type="InterPro" id="IPR022385">
    <property type="entry name" value="Rhs_assc_core"/>
</dbReference>
<dbReference type="EMBL" id="AACUIO010000003">
    <property type="protein sequence ID" value="EAM2577507.1"/>
    <property type="molecule type" value="Genomic_DNA"/>
</dbReference>
<dbReference type="PRINTS" id="PR00394">
    <property type="entry name" value="RHSPROTEIN"/>
</dbReference>
<accession>A0A5T2GQL6</accession>